<feature type="transmembrane region" description="Helical" evidence="1">
    <location>
        <begin position="252"/>
        <end position="272"/>
    </location>
</feature>
<dbReference type="RefSeq" id="WP_094543708.1">
    <property type="nucleotide sequence ID" value="NZ_JBHEEM010000011.1"/>
</dbReference>
<evidence type="ECO:0000313" key="3">
    <source>
        <dbReference type="EMBL" id="OYR25753.1"/>
    </source>
</evidence>
<feature type="domain" description="Acyltransferase 3" evidence="2">
    <location>
        <begin position="10"/>
        <end position="313"/>
    </location>
</feature>
<feature type="transmembrane region" description="Helical" evidence="1">
    <location>
        <begin position="130"/>
        <end position="150"/>
    </location>
</feature>
<protein>
    <submittedName>
        <fullName evidence="3">Acyltransferase family protein</fullName>
    </submittedName>
</protein>
<dbReference type="PANTHER" id="PTHR23028:SF53">
    <property type="entry name" value="ACYL_TRANSF_3 DOMAIN-CONTAINING PROTEIN"/>
    <property type="match status" value="1"/>
</dbReference>
<keyword evidence="3" id="KW-0808">Transferase</keyword>
<dbReference type="Proteomes" id="UP000216188">
    <property type="component" value="Unassembled WGS sequence"/>
</dbReference>
<feature type="transmembrane region" description="Helical" evidence="1">
    <location>
        <begin position="324"/>
        <end position="347"/>
    </location>
</feature>
<keyword evidence="4" id="KW-1185">Reference proteome</keyword>
<reference evidence="3 4" key="1">
    <citation type="submission" date="2017-07" db="EMBL/GenBank/DDBJ databases">
        <title>Phylogenetic study on the rhizospheric bacterium Ochrobactrum sp. A44.</title>
        <authorList>
            <person name="Krzyzanowska D.M."/>
            <person name="Ossowicki A."/>
            <person name="Rajewska M."/>
            <person name="Maciag T."/>
            <person name="Kaczynski Z."/>
            <person name="Czerwicka M."/>
            <person name="Jafra S."/>
        </authorList>
    </citation>
    <scope>NUCLEOTIDE SEQUENCE [LARGE SCALE GENOMIC DNA]</scope>
    <source>
        <strain evidence="3 4">CCUG 30717</strain>
    </source>
</reference>
<keyword evidence="1" id="KW-0472">Membrane</keyword>
<feature type="transmembrane region" description="Helical" evidence="1">
    <location>
        <begin position="210"/>
        <end position="232"/>
    </location>
</feature>
<evidence type="ECO:0000313" key="4">
    <source>
        <dbReference type="Proteomes" id="UP000216188"/>
    </source>
</evidence>
<dbReference type="InterPro" id="IPR002656">
    <property type="entry name" value="Acyl_transf_3_dom"/>
</dbReference>
<keyword evidence="3" id="KW-0012">Acyltransferase</keyword>
<dbReference type="GO" id="GO:0000271">
    <property type="term" value="P:polysaccharide biosynthetic process"/>
    <property type="evidence" value="ECO:0007669"/>
    <property type="project" value="TreeGrafter"/>
</dbReference>
<name>A0A256GF62_9HYPH</name>
<keyword evidence="1" id="KW-0812">Transmembrane</keyword>
<dbReference type="AlphaFoldDB" id="A0A256GF62"/>
<accession>A0A256GF62</accession>
<keyword evidence="1" id="KW-1133">Transmembrane helix</keyword>
<dbReference type="PANTHER" id="PTHR23028">
    <property type="entry name" value="ACETYLTRANSFERASE"/>
    <property type="match status" value="1"/>
</dbReference>
<feature type="transmembrane region" description="Helical" evidence="1">
    <location>
        <begin position="47"/>
        <end position="69"/>
    </location>
</feature>
<evidence type="ECO:0000256" key="1">
    <source>
        <dbReference type="SAM" id="Phobius"/>
    </source>
</evidence>
<feature type="transmembrane region" description="Helical" evidence="1">
    <location>
        <begin position="186"/>
        <end position="203"/>
    </location>
</feature>
<dbReference type="GO" id="GO:0016020">
    <property type="term" value="C:membrane"/>
    <property type="evidence" value="ECO:0007669"/>
    <property type="project" value="TreeGrafter"/>
</dbReference>
<feature type="transmembrane region" description="Helical" evidence="1">
    <location>
        <begin position="7"/>
        <end position="27"/>
    </location>
</feature>
<dbReference type="GO" id="GO:0016747">
    <property type="term" value="F:acyltransferase activity, transferring groups other than amino-acyl groups"/>
    <property type="evidence" value="ECO:0007669"/>
    <property type="project" value="InterPro"/>
</dbReference>
<dbReference type="InterPro" id="IPR050879">
    <property type="entry name" value="Acyltransferase_3"/>
</dbReference>
<proteinExistence type="predicted"/>
<feature type="transmembrane region" description="Helical" evidence="1">
    <location>
        <begin position="157"/>
        <end position="174"/>
    </location>
</feature>
<evidence type="ECO:0000259" key="2">
    <source>
        <dbReference type="Pfam" id="PF01757"/>
    </source>
</evidence>
<feature type="transmembrane region" description="Helical" evidence="1">
    <location>
        <begin position="90"/>
        <end position="110"/>
    </location>
</feature>
<dbReference type="EMBL" id="NNRM01000021">
    <property type="protein sequence ID" value="OYR25753.1"/>
    <property type="molecule type" value="Genomic_DNA"/>
</dbReference>
<sequence>MLSNPNYLSRLDIIRGIGALLVVYRHYLDSFLPSFKTDTWPMGASILAEGAIGVSLFCVVSGFIFEYIVAGKKVNYWRFIQARMWRIYPLYGLAVLAGVLTLKSSFPDFLMQMALFAPTAWPGTMFGQTWSIVIEFQFYLIFPFLTLVLARDGIQRIVLLVIVLILLRAALWGLDHDVNHLGYWTLLGRGDQFLIGMLAGYAYRNWRMPFVGGSLSLLASIVMIAISVQYFHEIYGSAHPWEDKPMMHWFSIIWPDVQALAFAWFILAFLKMDINIPAIINKPAIFVGEISFSIYIVHRIIELNLAKILEWRSIQFTSNDKIDAIITCTIIEIPIVIAIGTLVYYAIEKPFHAFKKPYIIK</sequence>
<organism evidence="3 4">
    <name type="scientific">Brucella pseudogrignonensis</name>
    <dbReference type="NCBI Taxonomy" id="419475"/>
    <lineage>
        <taxon>Bacteria</taxon>
        <taxon>Pseudomonadati</taxon>
        <taxon>Pseudomonadota</taxon>
        <taxon>Alphaproteobacteria</taxon>
        <taxon>Hyphomicrobiales</taxon>
        <taxon>Brucellaceae</taxon>
        <taxon>Brucella/Ochrobactrum group</taxon>
        <taxon>Brucella</taxon>
    </lineage>
</organism>
<dbReference type="Pfam" id="PF01757">
    <property type="entry name" value="Acyl_transf_3"/>
    <property type="match status" value="1"/>
</dbReference>
<gene>
    <name evidence="3" type="ORF">CEV34_2692</name>
</gene>
<comment type="caution">
    <text evidence="3">The sequence shown here is derived from an EMBL/GenBank/DDBJ whole genome shotgun (WGS) entry which is preliminary data.</text>
</comment>